<reference evidence="1" key="1">
    <citation type="submission" date="2021-01" db="EMBL/GenBank/DDBJ databases">
        <title>Adiantum capillus-veneris genome.</title>
        <authorList>
            <person name="Fang Y."/>
            <person name="Liao Q."/>
        </authorList>
    </citation>
    <scope>NUCLEOTIDE SEQUENCE</scope>
    <source>
        <strain evidence="1">H3</strain>
        <tissue evidence="1">Leaf</tissue>
    </source>
</reference>
<proteinExistence type="predicted"/>
<dbReference type="AlphaFoldDB" id="A0A9D4UKF5"/>
<evidence type="ECO:0000313" key="2">
    <source>
        <dbReference type="Proteomes" id="UP000886520"/>
    </source>
</evidence>
<keyword evidence="2" id="KW-1185">Reference proteome</keyword>
<dbReference type="Proteomes" id="UP000886520">
    <property type="component" value="Chromosome 15"/>
</dbReference>
<gene>
    <name evidence="1" type="ORF">GOP47_0015319</name>
</gene>
<protein>
    <submittedName>
        <fullName evidence="1">Uncharacterized protein</fullName>
    </submittedName>
</protein>
<name>A0A9D4UKF5_ADICA</name>
<dbReference type="EMBL" id="JABFUD020000015">
    <property type="protein sequence ID" value="KAI5069018.1"/>
    <property type="molecule type" value="Genomic_DNA"/>
</dbReference>
<comment type="caution">
    <text evidence="1">The sequence shown here is derived from an EMBL/GenBank/DDBJ whole genome shotgun (WGS) entry which is preliminary data.</text>
</comment>
<evidence type="ECO:0000313" key="1">
    <source>
        <dbReference type="EMBL" id="KAI5069018.1"/>
    </source>
</evidence>
<accession>A0A9D4UKF5</accession>
<organism evidence="1 2">
    <name type="scientific">Adiantum capillus-veneris</name>
    <name type="common">Maidenhair fern</name>
    <dbReference type="NCBI Taxonomy" id="13818"/>
    <lineage>
        <taxon>Eukaryota</taxon>
        <taxon>Viridiplantae</taxon>
        <taxon>Streptophyta</taxon>
        <taxon>Embryophyta</taxon>
        <taxon>Tracheophyta</taxon>
        <taxon>Polypodiopsida</taxon>
        <taxon>Polypodiidae</taxon>
        <taxon>Polypodiales</taxon>
        <taxon>Pteridineae</taxon>
        <taxon>Pteridaceae</taxon>
        <taxon>Vittarioideae</taxon>
        <taxon>Adiantum</taxon>
    </lineage>
</organism>
<sequence>MLFGGLRRIGISLQDFATMVYVAGGVQFSCLLWDAMHPERAFMGPFEEPHRGDESIHFLFNSLCNGMEVEIQSAYETLLALLQNVLQHRSALSKRKAPRA</sequence>